<sequence>MQPYIHQFANFLRAHLNSISVGLIATLLMLYGACINNYFKRITKSIPFIGRFVLFVVLCSVGYAFASSQMVRLLRMVLRELSDLPLIGVVAGCFILLAFLAKSGKDI</sequence>
<gene>
    <name evidence="2" type="ORF">SAMN05661053_1406</name>
</gene>
<dbReference type="Proteomes" id="UP000255423">
    <property type="component" value="Unassembled WGS sequence"/>
</dbReference>
<dbReference type="EMBL" id="UHJL01000002">
    <property type="protein sequence ID" value="SUQ24016.1"/>
    <property type="molecule type" value="Genomic_DNA"/>
</dbReference>
<dbReference type="Pfam" id="PF11872">
    <property type="entry name" value="DUF3392"/>
    <property type="match status" value="1"/>
</dbReference>
<keyword evidence="1" id="KW-1133">Transmembrane helix</keyword>
<keyword evidence="1" id="KW-0472">Membrane</keyword>
<feature type="transmembrane region" description="Helical" evidence="1">
    <location>
        <begin position="84"/>
        <end position="101"/>
    </location>
</feature>
<feature type="transmembrane region" description="Helical" evidence="1">
    <location>
        <begin position="20"/>
        <end position="39"/>
    </location>
</feature>
<reference evidence="2 3" key="1">
    <citation type="submission" date="2017-08" db="EMBL/GenBank/DDBJ databases">
        <authorList>
            <person name="de Groot N.N."/>
        </authorList>
    </citation>
    <scope>NUCLEOTIDE SEQUENCE [LARGE SCALE GENOMIC DNA]</scope>
    <source>
        <strain evidence="2 3">HM2</strain>
    </source>
</reference>
<keyword evidence="1" id="KW-0812">Transmembrane</keyword>
<dbReference type="InterPro" id="IPR021813">
    <property type="entry name" value="DUF3392"/>
</dbReference>
<evidence type="ECO:0000256" key="1">
    <source>
        <dbReference type="SAM" id="Phobius"/>
    </source>
</evidence>
<organism evidence="2 3">
    <name type="scientific">Fibrobacter succinogenes</name>
    <name type="common">Bacteroides succinogenes</name>
    <dbReference type="NCBI Taxonomy" id="833"/>
    <lineage>
        <taxon>Bacteria</taxon>
        <taxon>Pseudomonadati</taxon>
        <taxon>Fibrobacterota</taxon>
        <taxon>Fibrobacteria</taxon>
        <taxon>Fibrobacterales</taxon>
        <taxon>Fibrobacteraceae</taxon>
        <taxon>Fibrobacter</taxon>
    </lineage>
</organism>
<evidence type="ECO:0000313" key="3">
    <source>
        <dbReference type="Proteomes" id="UP000255423"/>
    </source>
</evidence>
<accession>A0A380S625</accession>
<protein>
    <submittedName>
        <fullName evidence="2">Uncharacterized protein</fullName>
    </submittedName>
</protein>
<proteinExistence type="predicted"/>
<feature type="transmembrane region" description="Helical" evidence="1">
    <location>
        <begin position="46"/>
        <end position="64"/>
    </location>
</feature>
<dbReference type="RefSeq" id="WP_073423459.1">
    <property type="nucleotide sequence ID" value="NZ_UHJL01000002.1"/>
</dbReference>
<dbReference type="AlphaFoldDB" id="A0A380S625"/>
<name>A0A380S625_FIBSU</name>
<evidence type="ECO:0000313" key="2">
    <source>
        <dbReference type="EMBL" id="SUQ24016.1"/>
    </source>
</evidence>